<keyword evidence="1" id="KW-0378">Hydrolase</keyword>
<keyword evidence="5" id="KW-1185">Reference proteome</keyword>
<sequence length="512" mass="54943">MRKCLSLLALLGGLASPVVAAPVPELVLGEARFQGVSAQQGAVDAFLGLPFAQPPVGELRWQSPRPPEYPVGKLAADAFAPACFQGDHITNWYRGVVEGFGGNPDEVMAPAVSEDCLYLNVWRPAERGDETLPVIVYVHGGSNAGGWSYEPNYFGHELASRGAVVITVAYRLGPFGFFAHPELANSNFGLQDIVAALRWVRTWAPELGADSKRVTVMGESAGASNISMLLVMPEANLLFQRLIHQSAGWAIRELPSLETGQQQGLALQQAANVEDLAGLRALPASQLDTLAKAVYADSGFDPVAGDTVVPLPLSDQLAADKLPAIDLLIGSNADEWKIYLSADETLDTWLQQNLPEPLHDRARAAVEGLDEAQALDRLITAGVYVCPSMDLAEGLAEVGANTWVYYFSRVRPGHKAEGMGAYHGAELPYVFNTHDSWLPTAAEDRALTSAMMDYWMNFARSGNPNGDDKPSWPAFKPIAGQVMQLDTQISAIAHPSASLCGILKEKDAAEGA</sequence>
<dbReference type="InterPro" id="IPR029058">
    <property type="entry name" value="AB_hydrolase_fold"/>
</dbReference>
<dbReference type="SUPFAM" id="SSF53474">
    <property type="entry name" value="alpha/beta-Hydrolases"/>
    <property type="match status" value="1"/>
</dbReference>
<feature type="domain" description="Carboxylesterase type B" evidence="3">
    <location>
        <begin position="36"/>
        <end position="490"/>
    </location>
</feature>
<dbReference type="Pfam" id="PF00135">
    <property type="entry name" value="COesterase"/>
    <property type="match status" value="1"/>
</dbReference>
<keyword evidence="2" id="KW-0732">Signal</keyword>
<protein>
    <submittedName>
        <fullName evidence="4">Carboxylesterase/lipase family protein</fullName>
    </submittedName>
</protein>
<comment type="caution">
    <text evidence="4">The sequence shown here is derived from an EMBL/GenBank/DDBJ whole genome shotgun (WGS) entry which is preliminary data.</text>
</comment>
<proteinExistence type="predicted"/>
<reference evidence="4 5" key="1">
    <citation type="submission" date="2018-01" db="EMBL/GenBank/DDBJ databases">
        <title>The draft genome sequence of Halioglobus japonicus S1-36.</title>
        <authorList>
            <person name="Du Z.-J."/>
            <person name="Shi M.-J."/>
        </authorList>
    </citation>
    <scope>NUCLEOTIDE SEQUENCE [LARGE SCALE GENOMIC DNA]</scope>
    <source>
        <strain evidence="4 5">S1-36</strain>
    </source>
</reference>
<feature type="signal peptide" evidence="2">
    <location>
        <begin position="1"/>
        <end position="20"/>
    </location>
</feature>
<evidence type="ECO:0000313" key="5">
    <source>
        <dbReference type="Proteomes" id="UP000235162"/>
    </source>
</evidence>
<dbReference type="Proteomes" id="UP000235162">
    <property type="component" value="Unassembled WGS sequence"/>
</dbReference>
<dbReference type="AlphaFoldDB" id="A0AAP8MEG9"/>
<evidence type="ECO:0000256" key="1">
    <source>
        <dbReference type="ARBA" id="ARBA00022801"/>
    </source>
</evidence>
<dbReference type="InterPro" id="IPR019819">
    <property type="entry name" value="Carboxylesterase_B_CS"/>
</dbReference>
<evidence type="ECO:0000256" key="2">
    <source>
        <dbReference type="SAM" id="SignalP"/>
    </source>
</evidence>
<dbReference type="GO" id="GO:0052689">
    <property type="term" value="F:carboxylic ester hydrolase activity"/>
    <property type="evidence" value="ECO:0007669"/>
    <property type="project" value="TreeGrafter"/>
</dbReference>
<dbReference type="InterPro" id="IPR050654">
    <property type="entry name" value="AChE-related_enzymes"/>
</dbReference>
<dbReference type="Gene3D" id="3.40.50.1820">
    <property type="entry name" value="alpha/beta hydrolase"/>
    <property type="match status" value="1"/>
</dbReference>
<organism evidence="4 5">
    <name type="scientific">Halioglobus japonicus</name>
    <dbReference type="NCBI Taxonomy" id="930805"/>
    <lineage>
        <taxon>Bacteria</taxon>
        <taxon>Pseudomonadati</taxon>
        <taxon>Pseudomonadota</taxon>
        <taxon>Gammaproteobacteria</taxon>
        <taxon>Cellvibrionales</taxon>
        <taxon>Halieaceae</taxon>
        <taxon>Halioglobus</taxon>
    </lineage>
</organism>
<dbReference type="RefSeq" id="WP_084198810.1">
    <property type="nucleotide sequence ID" value="NZ_BMYL01000002.1"/>
</dbReference>
<evidence type="ECO:0000259" key="3">
    <source>
        <dbReference type="Pfam" id="PF00135"/>
    </source>
</evidence>
<evidence type="ECO:0000313" key="4">
    <source>
        <dbReference type="EMBL" id="PLW86169.1"/>
    </source>
</evidence>
<name>A0AAP8MEG9_9GAMM</name>
<dbReference type="KEGG" id="hja:BST95_07895"/>
<feature type="chain" id="PRO_5042900945" evidence="2">
    <location>
        <begin position="21"/>
        <end position="512"/>
    </location>
</feature>
<accession>A0AAP8MEG9</accession>
<gene>
    <name evidence="4" type="ORF">C0029_06940</name>
</gene>
<dbReference type="PANTHER" id="PTHR43918">
    <property type="entry name" value="ACETYLCHOLINESTERASE"/>
    <property type="match status" value="1"/>
</dbReference>
<dbReference type="InterPro" id="IPR002018">
    <property type="entry name" value="CarbesteraseB"/>
</dbReference>
<dbReference type="EMBL" id="PKUR01000002">
    <property type="protein sequence ID" value="PLW86169.1"/>
    <property type="molecule type" value="Genomic_DNA"/>
</dbReference>
<dbReference type="PROSITE" id="PS00941">
    <property type="entry name" value="CARBOXYLESTERASE_B_2"/>
    <property type="match status" value="1"/>
</dbReference>
<dbReference type="PANTHER" id="PTHR43918:SF4">
    <property type="entry name" value="CARBOXYLIC ESTER HYDROLASE"/>
    <property type="match status" value="1"/>
</dbReference>